<accession>A0A850HNJ2</accession>
<sequence>MSKVFYDLCANPFFGLFLTVGSFYIGDLVAKKVKSPLANSLLIAMIICVAVLKLFHIPYEDYMKGAQYVTFFLVPVTAMLGLSIYRQRKVLKEEFFPIVIGCLGGSLLSMGSTVILCRMLALHSEMLYSLFPKSVTTAIAIDVSTQLGGLKSVTMMAVVICGTAGAILHPIIIRMLRLKDPVAIGVAFGTASHAVGTAKALEIGEVEGAVSGVAVGVAGICTVMIALFI</sequence>
<organism evidence="7 8">
    <name type="scientific">Dorea phocaeensis</name>
    <dbReference type="NCBI Taxonomy" id="2040291"/>
    <lineage>
        <taxon>Bacteria</taxon>
        <taxon>Bacillati</taxon>
        <taxon>Bacillota</taxon>
        <taxon>Clostridia</taxon>
        <taxon>Lachnospirales</taxon>
        <taxon>Lachnospiraceae</taxon>
        <taxon>Dorea</taxon>
    </lineage>
</organism>
<dbReference type="InterPro" id="IPR007300">
    <property type="entry name" value="CidB/LrgB"/>
</dbReference>
<feature type="transmembrane region" description="Helical" evidence="5">
    <location>
        <begin position="12"/>
        <end position="30"/>
    </location>
</feature>
<dbReference type="GO" id="GO:0016020">
    <property type="term" value="C:membrane"/>
    <property type="evidence" value="ECO:0007669"/>
    <property type="project" value="UniProtKB-SubCell"/>
</dbReference>
<feature type="transmembrane region" description="Helical" evidence="5">
    <location>
        <begin position="97"/>
        <end position="121"/>
    </location>
</feature>
<keyword evidence="4 5" id="KW-0472">Membrane</keyword>
<reference evidence="8 9" key="1">
    <citation type="journal article" date="2020" name="Cell Host Microbe">
        <title>Functional and Genomic Variation between Human-Derived Isolates of Lachnospiraceae Reveals Inter- and Intra-Species Diversity.</title>
        <authorList>
            <person name="Sorbara M.T."/>
            <person name="Littmann E.R."/>
            <person name="Fontana E."/>
            <person name="Moody T.U."/>
            <person name="Kohout C.E."/>
            <person name="Gjonbalaj M."/>
            <person name="Eaton V."/>
            <person name="Seok R."/>
            <person name="Leiner I.M."/>
            <person name="Pamer E.G."/>
        </authorList>
    </citation>
    <scope>NUCLEOTIDE SEQUENCE [LARGE SCALE GENOMIC DNA]</scope>
    <source>
        <strain evidence="7 8">MSK.17.11</strain>
        <strain evidence="6 9">MSK.17.38</strain>
    </source>
</reference>
<name>A0A850HNJ2_9FIRM</name>
<evidence type="ECO:0000313" key="9">
    <source>
        <dbReference type="Proteomes" id="UP000701680"/>
    </source>
</evidence>
<feature type="transmembrane region" description="Helical" evidence="5">
    <location>
        <begin position="65"/>
        <end position="85"/>
    </location>
</feature>
<dbReference type="EMBL" id="JAAITX010000009">
    <property type="protein sequence ID" value="NVH59162.1"/>
    <property type="molecule type" value="Genomic_DNA"/>
</dbReference>
<keyword evidence="8" id="KW-1185">Reference proteome</keyword>
<evidence type="ECO:0000313" key="7">
    <source>
        <dbReference type="EMBL" id="NVH59162.1"/>
    </source>
</evidence>
<comment type="caution">
    <text evidence="7">The sequence shown here is derived from an EMBL/GenBank/DDBJ whole genome shotgun (WGS) entry which is preliminary data.</text>
</comment>
<feature type="transmembrane region" description="Helical" evidence="5">
    <location>
        <begin position="209"/>
        <end position="228"/>
    </location>
</feature>
<proteinExistence type="predicted"/>
<dbReference type="EMBL" id="JAAIUO010000009">
    <property type="protein sequence ID" value="NSK15435.1"/>
    <property type="molecule type" value="Genomic_DNA"/>
</dbReference>
<keyword evidence="2 5" id="KW-0812">Transmembrane</keyword>
<feature type="transmembrane region" description="Helical" evidence="5">
    <location>
        <begin position="37"/>
        <end position="59"/>
    </location>
</feature>
<evidence type="ECO:0000313" key="6">
    <source>
        <dbReference type="EMBL" id="NSK15435.1"/>
    </source>
</evidence>
<protein>
    <submittedName>
        <fullName evidence="7">LrgB family protein</fullName>
    </submittedName>
</protein>
<dbReference type="AlphaFoldDB" id="A0A850HNJ2"/>
<dbReference type="Proteomes" id="UP000701680">
    <property type="component" value="Unassembled WGS sequence"/>
</dbReference>
<dbReference type="Pfam" id="PF04172">
    <property type="entry name" value="LrgB"/>
    <property type="match status" value="1"/>
</dbReference>
<comment type="subcellular location">
    <subcellularLocation>
        <location evidence="1">Membrane</location>
        <topology evidence="1">Multi-pass membrane protein</topology>
    </subcellularLocation>
</comment>
<evidence type="ECO:0000256" key="3">
    <source>
        <dbReference type="ARBA" id="ARBA00022989"/>
    </source>
</evidence>
<dbReference type="RefSeq" id="WP_101694191.1">
    <property type="nucleotide sequence ID" value="NZ_JAAITX010000009.1"/>
</dbReference>
<reference evidence="7" key="2">
    <citation type="submission" date="2020-02" db="EMBL/GenBank/DDBJ databases">
        <authorList>
            <person name="Littmann E."/>
            <person name="Sorbara M."/>
        </authorList>
    </citation>
    <scope>NUCLEOTIDE SEQUENCE</scope>
    <source>
        <strain evidence="7">MSK.17.11</strain>
        <strain evidence="6">MSK.17.38</strain>
    </source>
</reference>
<dbReference type="Proteomes" id="UP000528555">
    <property type="component" value="Unassembled WGS sequence"/>
</dbReference>
<evidence type="ECO:0000256" key="2">
    <source>
        <dbReference type="ARBA" id="ARBA00022692"/>
    </source>
</evidence>
<gene>
    <name evidence="7" type="ORF">G5A66_11070</name>
    <name evidence="6" type="ORF">G5A75_11330</name>
</gene>
<keyword evidence="3 5" id="KW-1133">Transmembrane helix</keyword>
<dbReference type="OrthoDB" id="9811701at2"/>
<evidence type="ECO:0000256" key="4">
    <source>
        <dbReference type="ARBA" id="ARBA00023136"/>
    </source>
</evidence>
<dbReference type="PANTHER" id="PTHR30249">
    <property type="entry name" value="PUTATIVE SEROTONIN TRANSPORTER"/>
    <property type="match status" value="1"/>
</dbReference>
<feature type="transmembrane region" description="Helical" evidence="5">
    <location>
        <begin position="153"/>
        <end position="173"/>
    </location>
</feature>
<evidence type="ECO:0000313" key="8">
    <source>
        <dbReference type="Proteomes" id="UP000528555"/>
    </source>
</evidence>
<evidence type="ECO:0000256" key="5">
    <source>
        <dbReference type="SAM" id="Phobius"/>
    </source>
</evidence>
<dbReference type="PANTHER" id="PTHR30249:SF0">
    <property type="entry name" value="PLASTIDAL GLYCOLATE_GLYCERATE TRANSLOCATOR 1, CHLOROPLASTIC"/>
    <property type="match status" value="1"/>
</dbReference>
<evidence type="ECO:0000256" key="1">
    <source>
        <dbReference type="ARBA" id="ARBA00004141"/>
    </source>
</evidence>